<dbReference type="GO" id="GO:0032259">
    <property type="term" value="P:methylation"/>
    <property type="evidence" value="ECO:0007669"/>
    <property type="project" value="UniProtKB-KW"/>
</dbReference>
<feature type="domain" description="Histidine-specific methyltransferase SAM-dependent" evidence="3">
    <location>
        <begin position="13"/>
        <end position="309"/>
    </location>
</feature>
<dbReference type="KEGG" id="sclo:SCLO_1022600"/>
<name>A0A1E1F450_9SPHN</name>
<dbReference type="InterPro" id="IPR051128">
    <property type="entry name" value="EgtD_Methyltrsf_superfamily"/>
</dbReference>
<dbReference type="AlphaFoldDB" id="A0A1E1F450"/>
<dbReference type="Gene3D" id="3.40.50.150">
    <property type="entry name" value="Vaccinia Virus protein VP39"/>
    <property type="match status" value="1"/>
</dbReference>
<accession>A0A1E1F450</accession>
<dbReference type="InterPro" id="IPR035094">
    <property type="entry name" value="EgtD"/>
</dbReference>
<dbReference type="Pfam" id="PF10017">
    <property type="entry name" value="Methyltransf_33"/>
    <property type="match status" value="1"/>
</dbReference>
<evidence type="ECO:0000313" key="5">
    <source>
        <dbReference type="Proteomes" id="UP000218272"/>
    </source>
</evidence>
<protein>
    <recommendedName>
        <fullName evidence="3">Histidine-specific methyltransferase SAM-dependent domain-containing protein</fullName>
    </recommendedName>
</protein>
<evidence type="ECO:0000256" key="2">
    <source>
        <dbReference type="ARBA" id="ARBA00022679"/>
    </source>
</evidence>
<dbReference type="Proteomes" id="UP000218272">
    <property type="component" value="Chromosome SCLO_1"/>
</dbReference>
<dbReference type="GO" id="GO:0008168">
    <property type="term" value="F:methyltransferase activity"/>
    <property type="evidence" value="ECO:0007669"/>
    <property type="project" value="UniProtKB-KW"/>
</dbReference>
<keyword evidence="2" id="KW-0808">Transferase</keyword>
<proteinExistence type="predicted"/>
<keyword evidence="1" id="KW-0489">Methyltransferase</keyword>
<dbReference type="PANTHER" id="PTHR43397:SF1">
    <property type="entry name" value="ERGOTHIONEINE BIOSYNTHESIS PROTEIN 1"/>
    <property type="match status" value="1"/>
</dbReference>
<evidence type="ECO:0000256" key="1">
    <source>
        <dbReference type="ARBA" id="ARBA00022603"/>
    </source>
</evidence>
<sequence>MTQATAEALGDFGRAVRDGLSQARKSIPARYFYDLRGSELFEEITALPEYYPTRTETALLRHHAGDLGRLAGRGRAVIEFGAGSATKTPLLLAATEAATYVPVDISGDFLAQSVAALARSHPGLRIVPVAGDFSRPMDLPALPRPLTGFFPGSTIGNFDPRAAVDLLRSFRETLGEGARLVIGIDTRKNARLLEAAYDDAAGVTAAFNLNLLERINRELDGTIPVDAFEHRAVWNDGQGRVEMHLAATRAVSFSAAGRRFSMHPGETIHSENSYKYSLAEARLLARASGWEPIAFWSDADDMFGLHVWAAAGEGERS</sequence>
<evidence type="ECO:0000313" key="4">
    <source>
        <dbReference type="EMBL" id="BAV65300.1"/>
    </source>
</evidence>
<keyword evidence="5" id="KW-1185">Reference proteome</keyword>
<dbReference type="NCBIfam" id="TIGR03438">
    <property type="entry name" value="egtD_ergothio"/>
    <property type="match status" value="1"/>
</dbReference>
<dbReference type="SUPFAM" id="SSF53335">
    <property type="entry name" value="S-adenosyl-L-methionine-dependent methyltransferases"/>
    <property type="match status" value="1"/>
</dbReference>
<dbReference type="InterPro" id="IPR017804">
    <property type="entry name" value="MeTrfase_EgtD-like"/>
</dbReference>
<reference evidence="4 5" key="1">
    <citation type="submission" date="2016-10" db="EMBL/GenBank/DDBJ databases">
        <title>Complete Genome Sequence of the Nonylphenol-Degrading Bacterium Sphingobium cloacae JCM 10874T.</title>
        <authorList>
            <person name="Ootsuka M."/>
            <person name="Nishizawa T."/>
            <person name="Ohta H."/>
        </authorList>
    </citation>
    <scope>NUCLEOTIDE SEQUENCE [LARGE SCALE GENOMIC DNA]</scope>
    <source>
        <strain evidence="4 5">JCM 10874</strain>
    </source>
</reference>
<dbReference type="InterPro" id="IPR019257">
    <property type="entry name" value="MeTrfase_dom"/>
</dbReference>
<dbReference type="EMBL" id="AP017655">
    <property type="protein sequence ID" value="BAV65300.1"/>
    <property type="molecule type" value="Genomic_DNA"/>
</dbReference>
<dbReference type="RefSeq" id="WP_066521516.1">
    <property type="nucleotide sequence ID" value="NZ_AP017655.1"/>
</dbReference>
<dbReference type="PIRSF" id="PIRSF018005">
    <property type="entry name" value="UCP018005"/>
    <property type="match status" value="1"/>
</dbReference>
<dbReference type="InterPro" id="IPR029063">
    <property type="entry name" value="SAM-dependent_MTases_sf"/>
</dbReference>
<dbReference type="OrthoDB" id="5289726at2"/>
<organism evidence="4 5">
    <name type="scientific">Sphingobium cloacae</name>
    <dbReference type="NCBI Taxonomy" id="120107"/>
    <lineage>
        <taxon>Bacteria</taxon>
        <taxon>Pseudomonadati</taxon>
        <taxon>Pseudomonadota</taxon>
        <taxon>Alphaproteobacteria</taxon>
        <taxon>Sphingomonadales</taxon>
        <taxon>Sphingomonadaceae</taxon>
        <taxon>Sphingobium</taxon>
    </lineage>
</organism>
<gene>
    <name evidence="4" type="ORF">SCLO_1022600</name>
</gene>
<dbReference type="PANTHER" id="PTHR43397">
    <property type="entry name" value="ERGOTHIONEINE BIOSYNTHESIS PROTEIN 1"/>
    <property type="match status" value="1"/>
</dbReference>
<evidence type="ECO:0000259" key="3">
    <source>
        <dbReference type="Pfam" id="PF10017"/>
    </source>
</evidence>